<reference evidence="1" key="1">
    <citation type="journal article" date="2020" name="Stud. Mycol.">
        <title>101 Dothideomycetes genomes: a test case for predicting lifestyles and emergence of pathogens.</title>
        <authorList>
            <person name="Haridas S."/>
            <person name="Albert R."/>
            <person name="Binder M."/>
            <person name="Bloem J."/>
            <person name="Labutti K."/>
            <person name="Salamov A."/>
            <person name="Andreopoulos B."/>
            <person name="Baker S."/>
            <person name="Barry K."/>
            <person name="Bills G."/>
            <person name="Bluhm B."/>
            <person name="Cannon C."/>
            <person name="Castanera R."/>
            <person name="Culley D."/>
            <person name="Daum C."/>
            <person name="Ezra D."/>
            <person name="Gonzalez J."/>
            <person name="Henrissat B."/>
            <person name="Kuo A."/>
            <person name="Liang C."/>
            <person name="Lipzen A."/>
            <person name="Lutzoni F."/>
            <person name="Magnuson J."/>
            <person name="Mondo S."/>
            <person name="Nolan M."/>
            <person name="Ohm R."/>
            <person name="Pangilinan J."/>
            <person name="Park H.-J."/>
            <person name="Ramirez L."/>
            <person name="Alfaro M."/>
            <person name="Sun H."/>
            <person name="Tritt A."/>
            <person name="Yoshinaga Y."/>
            <person name="Zwiers L.-H."/>
            <person name="Turgeon B."/>
            <person name="Goodwin S."/>
            <person name="Spatafora J."/>
            <person name="Crous P."/>
            <person name="Grigoriev I."/>
        </authorList>
    </citation>
    <scope>NUCLEOTIDE SEQUENCE</scope>
    <source>
        <strain evidence="1">CBS 175.79</strain>
    </source>
</reference>
<organism evidence="1 2">
    <name type="scientific">Aaosphaeria arxii CBS 175.79</name>
    <dbReference type="NCBI Taxonomy" id="1450172"/>
    <lineage>
        <taxon>Eukaryota</taxon>
        <taxon>Fungi</taxon>
        <taxon>Dikarya</taxon>
        <taxon>Ascomycota</taxon>
        <taxon>Pezizomycotina</taxon>
        <taxon>Dothideomycetes</taxon>
        <taxon>Pleosporomycetidae</taxon>
        <taxon>Pleosporales</taxon>
        <taxon>Pleosporales incertae sedis</taxon>
        <taxon>Aaosphaeria</taxon>
    </lineage>
</organism>
<dbReference type="EMBL" id="ML978069">
    <property type="protein sequence ID" value="KAF2015209.1"/>
    <property type="molecule type" value="Genomic_DNA"/>
</dbReference>
<evidence type="ECO:0000313" key="2">
    <source>
        <dbReference type="Proteomes" id="UP000799778"/>
    </source>
</evidence>
<gene>
    <name evidence="1" type="ORF">BU24DRAFT_173447</name>
</gene>
<dbReference type="Proteomes" id="UP000799778">
    <property type="component" value="Unassembled WGS sequence"/>
</dbReference>
<protein>
    <submittedName>
        <fullName evidence="1">Uncharacterized protein</fullName>
    </submittedName>
</protein>
<sequence>MAGEAKWIMHLRVPVWAIVTVGLGFLKPRPASLRSPLCLMPAVNSCVSPISNLKIHSSAKVTRSINLSVVEHERSSGFYFVRLIPSDADVPVVVGCCSCSFTLTTPDVMERGQELQKPDCACDTM</sequence>
<proteinExistence type="predicted"/>
<dbReference type="GeneID" id="54278935"/>
<name>A0A6A5XQN7_9PLEO</name>
<dbReference type="AlphaFoldDB" id="A0A6A5XQN7"/>
<dbReference type="RefSeq" id="XP_033383548.1">
    <property type="nucleotide sequence ID" value="XM_033521538.1"/>
</dbReference>
<accession>A0A6A5XQN7</accession>
<keyword evidence="2" id="KW-1185">Reference proteome</keyword>
<evidence type="ECO:0000313" key="1">
    <source>
        <dbReference type="EMBL" id="KAF2015209.1"/>
    </source>
</evidence>